<dbReference type="InterPro" id="IPR041984">
    <property type="entry name" value="Rsc8/Ssr1/Ssr2_ZZ"/>
</dbReference>
<name>A0AAI9SVE9_9ASCO</name>
<dbReference type="RefSeq" id="XP_049178972.1">
    <property type="nucleotide sequence ID" value="XM_049325348.1"/>
</dbReference>
<evidence type="ECO:0000256" key="2">
    <source>
        <dbReference type="ARBA" id="ARBA00023125"/>
    </source>
</evidence>
<dbReference type="AlphaFoldDB" id="A0AAI9SVE9"/>
<dbReference type="Gene3D" id="1.10.10.60">
    <property type="entry name" value="Homeodomain-like"/>
    <property type="match status" value="1"/>
</dbReference>
<feature type="compositionally biased region" description="Basic and acidic residues" evidence="5">
    <location>
        <begin position="22"/>
        <end position="36"/>
    </location>
</feature>
<feature type="compositionally biased region" description="Basic and acidic residues" evidence="5">
    <location>
        <begin position="558"/>
        <end position="573"/>
    </location>
</feature>
<comment type="caution">
    <text evidence="9">The sequence shown here is derived from an EMBL/GenBank/DDBJ whole genome shotgun (WGS) entry which is preliminary data.</text>
</comment>
<dbReference type="InterPro" id="IPR001005">
    <property type="entry name" value="SANT/Myb"/>
</dbReference>
<feature type="domain" description="SWIRM" evidence="7">
    <location>
        <begin position="85"/>
        <end position="182"/>
    </location>
</feature>
<dbReference type="GO" id="GO:0042393">
    <property type="term" value="F:histone binding"/>
    <property type="evidence" value="ECO:0007669"/>
    <property type="project" value="TreeGrafter"/>
</dbReference>
<dbReference type="Pfam" id="PF00249">
    <property type="entry name" value="Myb_DNA-binding"/>
    <property type="match status" value="1"/>
</dbReference>
<protein>
    <submittedName>
        <fullName evidence="9">RSC8</fullName>
    </submittedName>
</protein>
<dbReference type="InterPro" id="IPR007526">
    <property type="entry name" value="SWIRM"/>
</dbReference>
<accession>A0AAI9SVE9</accession>
<dbReference type="Gene3D" id="1.10.10.10">
    <property type="entry name" value="Winged helix-like DNA-binding domain superfamily/Winged helix DNA-binding domain"/>
    <property type="match status" value="1"/>
</dbReference>
<dbReference type="InterPro" id="IPR036388">
    <property type="entry name" value="WH-like_DNA-bd_sf"/>
</dbReference>
<evidence type="ECO:0000256" key="4">
    <source>
        <dbReference type="ARBA" id="ARBA00023242"/>
    </source>
</evidence>
<keyword evidence="2" id="KW-0238">DNA-binding</keyword>
<evidence type="ECO:0000256" key="5">
    <source>
        <dbReference type="SAM" id="MobiDB-lite"/>
    </source>
</evidence>
<keyword evidence="3" id="KW-0804">Transcription</keyword>
<evidence type="ECO:0000259" key="8">
    <source>
        <dbReference type="PROSITE" id="PS51293"/>
    </source>
</evidence>
<dbReference type="PROSITE" id="PS51293">
    <property type="entry name" value="SANT"/>
    <property type="match status" value="1"/>
</dbReference>
<evidence type="ECO:0000313" key="9">
    <source>
        <dbReference type="EMBL" id="KAI3403225.2"/>
    </source>
</evidence>
<dbReference type="SUPFAM" id="SSF46689">
    <property type="entry name" value="Homeodomain-like"/>
    <property type="match status" value="2"/>
</dbReference>
<dbReference type="GO" id="GO:0016514">
    <property type="term" value="C:SWI/SNF complex"/>
    <property type="evidence" value="ECO:0007669"/>
    <property type="project" value="TreeGrafter"/>
</dbReference>
<dbReference type="GO" id="GO:0003677">
    <property type="term" value="F:DNA binding"/>
    <property type="evidence" value="ECO:0007669"/>
    <property type="project" value="UniProtKB-KW"/>
</dbReference>
<dbReference type="Proteomes" id="UP001202479">
    <property type="component" value="Unassembled WGS sequence"/>
</dbReference>
<sequence length="605" mass="68773">MSFASNNGTEEDKNANSVGEVESTKEEKKEDSIKVDEDGEDENGEDGEGEDGEGEPEPDIIDGDQLEREFQESARKYLAEQTAHVIIPSFAKWFDFNTVHAIEKKSFPDFFTDESVYKNPQSYKYIRDFLINTFRLNPREYLTITSVRRNLSGDVTNIIRVHQFLEKWGLINYQIDPKTKSSILGPQFTGHFQVTLDAPEGLIPYVPENASIAKSNQSKVFIGELELGGGGGGGGEEKEEEEKEEDVKQEKKNGVELDSIQLIPEIRRNVYAPAEKKIDFKLNNLVHYACSICGKDATEVRYHNLKIKSYSYNPNSSTNNVSVLCSICYEQGLFPSNFTSGDFVKLKKSENSQDWTEQEILLLLEGIEMFGAYEPTTTAATINASNINVNTNNQWNKISEHVATKTREQCLTKFLQLPIEDKFLSKLINDEPQTSSLKDRSALVEEIVKELVKTNEGKVVVEENAKENLSNSIIEQTSLINQVIELTIEKVNLKLERIDHLQSNLITLQNQLTKERKANLLERWAQYEKIQKLKQSRPDLSDVLSDLLKPVGINEIDRNEQVSDKEDNIELDKPNTTSQLRRGKEETDQLPVSYNEPKSYQFWSG</sequence>
<dbReference type="EMBL" id="JAHUZD010000132">
    <property type="protein sequence ID" value="KAI3403225.2"/>
    <property type="molecule type" value="Genomic_DNA"/>
</dbReference>
<keyword evidence="4" id="KW-0539">Nucleus</keyword>
<feature type="domain" description="Myb-like" evidence="6">
    <location>
        <begin position="347"/>
        <end position="418"/>
    </location>
</feature>
<feature type="region of interest" description="Disordered" evidence="5">
    <location>
        <begin position="558"/>
        <end position="593"/>
    </location>
</feature>
<evidence type="ECO:0000256" key="1">
    <source>
        <dbReference type="ARBA" id="ARBA00023015"/>
    </source>
</evidence>
<dbReference type="PROSITE" id="PS50090">
    <property type="entry name" value="MYB_LIKE"/>
    <property type="match status" value="1"/>
</dbReference>
<dbReference type="GeneID" id="73381575"/>
<keyword evidence="1" id="KW-0805">Transcription regulation</keyword>
<proteinExistence type="predicted"/>
<evidence type="ECO:0000259" key="7">
    <source>
        <dbReference type="PROSITE" id="PS50934"/>
    </source>
</evidence>
<dbReference type="PROSITE" id="PS50934">
    <property type="entry name" value="SWIRM"/>
    <property type="match status" value="1"/>
</dbReference>
<dbReference type="InterPro" id="IPR009057">
    <property type="entry name" value="Homeodomain-like_sf"/>
</dbReference>
<dbReference type="FunFam" id="1.10.10.10:FF:000020">
    <property type="entry name" value="SWI/SNF complex subunit SMARCC2 isoform c"/>
    <property type="match status" value="1"/>
</dbReference>
<evidence type="ECO:0000259" key="6">
    <source>
        <dbReference type="PROSITE" id="PS50090"/>
    </source>
</evidence>
<reference evidence="9" key="1">
    <citation type="journal article" date="2022" name="DNA Res.">
        <title>Genome analysis of five recently described species of the CUG-Ser clade uncovers Candida theae as a new hybrid lineage with pathogenic potential in the Candida parapsilosis species complex.</title>
        <authorList>
            <person name="Mixao V."/>
            <person name="Del Olmo V."/>
            <person name="Hegedusova E."/>
            <person name="Saus E."/>
            <person name="Pryszcz L."/>
            <person name="Cillingova A."/>
            <person name="Nosek J."/>
            <person name="Gabaldon T."/>
        </authorList>
    </citation>
    <scope>NUCLEOTIDE SEQUENCE</scope>
    <source>
        <strain evidence="9">CBS 10844</strain>
    </source>
</reference>
<evidence type="ECO:0000313" key="10">
    <source>
        <dbReference type="Proteomes" id="UP001202479"/>
    </source>
</evidence>
<gene>
    <name evidence="9" type="ORF">KGF56_003960</name>
</gene>
<dbReference type="CDD" id="cd02336">
    <property type="entry name" value="ZZ_RSC8"/>
    <property type="match status" value="1"/>
</dbReference>
<keyword evidence="10" id="KW-1185">Reference proteome</keyword>
<dbReference type="InterPro" id="IPR017884">
    <property type="entry name" value="SANT_dom"/>
</dbReference>
<dbReference type="GO" id="GO:0045893">
    <property type="term" value="P:positive regulation of DNA-templated transcription"/>
    <property type="evidence" value="ECO:0007669"/>
    <property type="project" value="TreeGrafter"/>
</dbReference>
<feature type="domain" description="SANT" evidence="8">
    <location>
        <begin position="350"/>
        <end position="422"/>
    </location>
</feature>
<dbReference type="Pfam" id="PF04433">
    <property type="entry name" value="SWIRM"/>
    <property type="match status" value="1"/>
</dbReference>
<dbReference type="CDD" id="cd00167">
    <property type="entry name" value="SANT"/>
    <property type="match status" value="1"/>
</dbReference>
<dbReference type="PANTHER" id="PTHR12802:SF150">
    <property type="entry name" value="CHROMATIN STRUCTURE-REMODELING COMPLEX PROTEIN RSC8"/>
    <property type="match status" value="1"/>
</dbReference>
<feature type="region of interest" description="Disordered" evidence="5">
    <location>
        <begin position="227"/>
        <end position="251"/>
    </location>
</feature>
<organism evidence="9 10">
    <name type="scientific">Candida oxycetoniae</name>
    <dbReference type="NCBI Taxonomy" id="497107"/>
    <lineage>
        <taxon>Eukaryota</taxon>
        <taxon>Fungi</taxon>
        <taxon>Dikarya</taxon>
        <taxon>Ascomycota</taxon>
        <taxon>Saccharomycotina</taxon>
        <taxon>Pichiomycetes</taxon>
        <taxon>Debaryomycetaceae</taxon>
        <taxon>Candida/Lodderomyces clade</taxon>
        <taxon>Candida</taxon>
    </lineage>
</organism>
<feature type="compositionally biased region" description="Acidic residues" evidence="5">
    <location>
        <begin position="37"/>
        <end position="61"/>
    </location>
</feature>
<evidence type="ECO:0000256" key="3">
    <source>
        <dbReference type="ARBA" id="ARBA00023163"/>
    </source>
</evidence>
<dbReference type="PANTHER" id="PTHR12802">
    <property type="entry name" value="SWI/SNF COMPLEX-RELATED"/>
    <property type="match status" value="1"/>
</dbReference>
<dbReference type="SMART" id="SM00717">
    <property type="entry name" value="SANT"/>
    <property type="match status" value="1"/>
</dbReference>
<feature type="region of interest" description="Disordered" evidence="5">
    <location>
        <begin position="1"/>
        <end position="61"/>
    </location>
</feature>